<dbReference type="Pfam" id="PF00226">
    <property type="entry name" value="DnaJ"/>
    <property type="match status" value="1"/>
</dbReference>
<evidence type="ECO:0000256" key="1">
    <source>
        <dbReference type="ARBA" id="ARBA00023186"/>
    </source>
</evidence>
<dbReference type="Proteomes" id="UP000321412">
    <property type="component" value="Unassembled WGS sequence"/>
</dbReference>
<dbReference type="InterPro" id="IPR018253">
    <property type="entry name" value="DnaJ_domain_CS"/>
</dbReference>
<dbReference type="CDD" id="cd10747">
    <property type="entry name" value="DnaJ_C"/>
    <property type="match status" value="1"/>
</dbReference>
<dbReference type="SMART" id="SM00271">
    <property type="entry name" value="DnaJ"/>
    <property type="match status" value="1"/>
</dbReference>
<feature type="region of interest" description="Disordered" evidence="2">
    <location>
        <begin position="174"/>
        <end position="193"/>
    </location>
</feature>
<dbReference type="EMBL" id="VOSM01000007">
    <property type="protein sequence ID" value="TXD35910.1"/>
    <property type="molecule type" value="Genomic_DNA"/>
</dbReference>
<dbReference type="CDD" id="cd06257">
    <property type="entry name" value="DnaJ"/>
    <property type="match status" value="1"/>
</dbReference>
<proteinExistence type="predicted"/>
<dbReference type="GO" id="GO:0042026">
    <property type="term" value="P:protein refolding"/>
    <property type="evidence" value="ECO:0007669"/>
    <property type="project" value="TreeGrafter"/>
</dbReference>
<keyword evidence="1" id="KW-0143">Chaperone</keyword>
<dbReference type="Gene3D" id="1.10.287.110">
    <property type="entry name" value="DnaJ domain"/>
    <property type="match status" value="1"/>
</dbReference>
<accession>A0A5C6X844</accession>
<name>A0A5C6X844_9DELT</name>
<dbReference type="InterPro" id="IPR001623">
    <property type="entry name" value="DnaJ_domain"/>
</dbReference>
<evidence type="ECO:0000259" key="3">
    <source>
        <dbReference type="PROSITE" id="PS50076"/>
    </source>
</evidence>
<gene>
    <name evidence="4" type="ORF">FRC98_14665</name>
</gene>
<dbReference type="PROSITE" id="PS00636">
    <property type="entry name" value="DNAJ_1"/>
    <property type="match status" value="1"/>
</dbReference>
<sequence length="311" mass="33322">MKDDLYGILGVSKKADAATIKKAYRKLARENHPDVNPGDAAAEERFKRISAAFDVLSDPKKRKLYDEFGFDGLREGFDAKRARAARRRGSATSASFEGGASFEDIFGSMFGGGAGPGFGGAGFGGGAVNPLKGRDNVMPIDLEFMRALKGTELTFSEGETKTFTVRVPEGTDTGDRLRIKGKGGAAPRTRQGKGERGDLLLEFKVGPHPKLRREGLDLYLDVPITVPEAVCGASISVPTPWGDYTVKVPEGVNSGAKLRLKGQGVKRGTQQGNFYVVLQVHTPDRIDDATRKAATQLAGGYSKDVRAGLQL</sequence>
<dbReference type="RefSeq" id="WP_146982188.1">
    <property type="nucleotide sequence ID" value="NZ_VOSM01000007.1"/>
</dbReference>
<dbReference type="InterPro" id="IPR002939">
    <property type="entry name" value="DnaJ_C"/>
</dbReference>
<dbReference type="PRINTS" id="PR00625">
    <property type="entry name" value="JDOMAIN"/>
</dbReference>
<dbReference type="GO" id="GO:0051082">
    <property type="term" value="F:unfolded protein binding"/>
    <property type="evidence" value="ECO:0007669"/>
    <property type="project" value="InterPro"/>
</dbReference>
<dbReference type="SUPFAM" id="SSF46565">
    <property type="entry name" value="Chaperone J-domain"/>
    <property type="match status" value="1"/>
</dbReference>
<dbReference type="AlphaFoldDB" id="A0A5C6X844"/>
<protein>
    <submittedName>
        <fullName evidence="4">Molecular chaperone DnaJ</fullName>
    </submittedName>
</protein>
<feature type="domain" description="J" evidence="3">
    <location>
        <begin position="4"/>
        <end position="69"/>
    </location>
</feature>
<dbReference type="PANTHER" id="PTHR43096:SF52">
    <property type="entry name" value="DNAJ HOMOLOG 1, MITOCHONDRIAL-RELATED"/>
    <property type="match status" value="1"/>
</dbReference>
<evidence type="ECO:0000313" key="4">
    <source>
        <dbReference type="EMBL" id="TXD35910.1"/>
    </source>
</evidence>
<dbReference type="SUPFAM" id="SSF49493">
    <property type="entry name" value="HSP40/DnaJ peptide-binding domain"/>
    <property type="match status" value="2"/>
</dbReference>
<dbReference type="InterPro" id="IPR036869">
    <property type="entry name" value="J_dom_sf"/>
</dbReference>
<evidence type="ECO:0000256" key="2">
    <source>
        <dbReference type="SAM" id="MobiDB-lite"/>
    </source>
</evidence>
<dbReference type="PANTHER" id="PTHR43096">
    <property type="entry name" value="DNAJ HOMOLOG 1, MITOCHONDRIAL-RELATED"/>
    <property type="match status" value="1"/>
</dbReference>
<dbReference type="Pfam" id="PF01556">
    <property type="entry name" value="DnaJ_C"/>
    <property type="match status" value="1"/>
</dbReference>
<reference evidence="4 5" key="1">
    <citation type="submission" date="2019-08" db="EMBL/GenBank/DDBJ databases">
        <title>Bradymonadales sp. TMQ4.</title>
        <authorList>
            <person name="Liang Q."/>
        </authorList>
    </citation>
    <scope>NUCLEOTIDE SEQUENCE [LARGE SCALE GENOMIC DNA]</scope>
    <source>
        <strain evidence="4 5">TMQ4</strain>
    </source>
</reference>
<dbReference type="PROSITE" id="PS50076">
    <property type="entry name" value="DNAJ_2"/>
    <property type="match status" value="1"/>
</dbReference>
<keyword evidence="5" id="KW-1185">Reference proteome</keyword>
<dbReference type="OrthoDB" id="9779889at2"/>
<dbReference type="InterPro" id="IPR008971">
    <property type="entry name" value="HSP40/DnaJ_pept-bd"/>
</dbReference>
<dbReference type="Gene3D" id="2.60.260.20">
    <property type="entry name" value="Urease metallochaperone UreE, N-terminal domain"/>
    <property type="match status" value="2"/>
</dbReference>
<dbReference type="GO" id="GO:0005737">
    <property type="term" value="C:cytoplasm"/>
    <property type="evidence" value="ECO:0007669"/>
    <property type="project" value="TreeGrafter"/>
</dbReference>
<organism evidence="4 5">
    <name type="scientific">Lujinxingia vulgaris</name>
    <dbReference type="NCBI Taxonomy" id="2600176"/>
    <lineage>
        <taxon>Bacteria</taxon>
        <taxon>Deltaproteobacteria</taxon>
        <taxon>Bradymonadales</taxon>
        <taxon>Lujinxingiaceae</taxon>
        <taxon>Lujinxingia</taxon>
    </lineage>
</organism>
<comment type="caution">
    <text evidence="4">The sequence shown here is derived from an EMBL/GenBank/DDBJ whole genome shotgun (WGS) entry which is preliminary data.</text>
</comment>
<evidence type="ECO:0000313" key="5">
    <source>
        <dbReference type="Proteomes" id="UP000321412"/>
    </source>
</evidence>